<organism evidence="7">
    <name type="scientific">Amorphochlora amoebiformis</name>
    <dbReference type="NCBI Taxonomy" id="1561963"/>
    <lineage>
        <taxon>Eukaryota</taxon>
        <taxon>Sar</taxon>
        <taxon>Rhizaria</taxon>
        <taxon>Cercozoa</taxon>
        <taxon>Chlorarachniophyceae</taxon>
        <taxon>Amorphochlora</taxon>
    </lineage>
</organism>
<dbReference type="InterPro" id="IPR042098">
    <property type="entry name" value="TauD-like_sf"/>
</dbReference>
<dbReference type="InterPro" id="IPR051323">
    <property type="entry name" value="AtsK-like"/>
</dbReference>
<dbReference type="PANTHER" id="PTHR30468:SF1">
    <property type="entry name" value="ALPHA-KETOGLUTARATE-DEPENDENT SULFONATE DIOXYGENASE"/>
    <property type="match status" value="1"/>
</dbReference>
<keyword evidence="4" id="KW-0560">Oxidoreductase</keyword>
<evidence type="ECO:0000256" key="3">
    <source>
        <dbReference type="ARBA" id="ARBA00022964"/>
    </source>
</evidence>
<sequence>MINGSKQMRRLTNLMPMIGRFHLHRAFSVHILDAKSPSSMLARGVTSPIKDLRVRLATEKSFFRHIDAVPLTACLGAEISGVDLSEKLSEDIVEEIWNSFLLFGVVFFRNQNLSPSQQVELAKRFGEVDRHPIVRGLDENPDVLQIIREAGEQTNFGETWHSDNSYMLEPSLGSILHAVEIPPVGNDTLFSCAYSTYESLSPKLRAVLENLYAVHTAGEAFNPNSVSGGSFDNPESTMKYQKAQELVSHALHPVVRTHPETGRKALFVNSMFTTNFEGMTRKESKPILDFLYEQTGKPEFTCRFRWQTGDVAMWDNRAVQHVAIGDNSSHRRVMNRVTLKGDKPY</sequence>
<keyword evidence="5" id="KW-0408">Iron</keyword>
<evidence type="ECO:0000256" key="4">
    <source>
        <dbReference type="ARBA" id="ARBA00023002"/>
    </source>
</evidence>
<evidence type="ECO:0000259" key="6">
    <source>
        <dbReference type="Pfam" id="PF02668"/>
    </source>
</evidence>
<accession>A0A7S0DNF8</accession>
<dbReference type="Pfam" id="PF02668">
    <property type="entry name" value="TauD"/>
    <property type="match status" value="1"/>
</dbReference>
<dbReference type="GO" id="GO:0046872">
    <property type="term" value="F:metal ion binding"/>
    <property type="evidence" value="ECO:0007669"/>
    <property type="project" value="UniProtKB-KW"/>
</dbReference>
<evidence type="ECO:0000313" key="7">
    <source>
        <dbReference type="EMBL" id="CAD8460443.1"/>
    </source>
</evidence>
<dbReference type="Gene3D" id="3.60.130.10">
    <property type="entry name" value="Clavaminate synthase-like"/>
    <property type="match status" value="1"/>
</dbReference>
<evidence type="ECO:0000256" key="5">
    <source>
        <dbReference type="ARBA" id="ARBA00023004"/>
    </source>
</evidence>
<reference evidence="7" key="1">
    <citation type="submission" date="2021-01" db="EMBL/GenBank/DDBJ databases">
        <authorList>
            <person name="Corre E."/>
            <person name="Pelletier E."/>
            <person name="Niang G."/>
            <person name="Scheremetjew M."/>
            <person name="Finn R."/>
            <person name="Kale V."/>
            <person name="Holt S."/>
            <person name="Cochrane G."/>
            <person name="Meng A."/>
            <person name="Brown T."/>
            <person name="Cohen L."/>
        </authorList>
    </citation>
    <scope>NUCLEOTIDE SEQUENCE</scope>
    <source>
        <strain evidence="7">CCMP2058</strain>
    </source>
</reference>
<name>A0A7S0DNF8_9EUKA</name>
<dbReference type="PANTHER" id="PTHR30468">
    <property type="entry name" value="ALPHA-KETOGLUTARATE-DEPENDENT SULFONATE DIOXYGENASE"/>
    <property type="match status" value="1"/>
</dbReference>
<dbReference type="SUPFAM" id="SSF51197">
    <property type="entry name" value="Clavaminate synthase-like"/>
    <property type="match status" value="1"/>
</dbReference>
<comment type="similarity">
    <text evidence="1">Belongs to the TfdA dioxygenase family.</text>
</comment>
<keyword evidence="2" id="KW-0479">Metal-binding</keyword>
<dbReference type="InterPro" id="IPR003819">
    <property type="entry name" value="TauD/TfdA-like"/>
</dbReference>
<keyword evidence="3" id="KW-0223">Dioxygenase</keyword>
<dbReference type="EMBL" id="HBEM01028403">
    <property type="protein sequence ID" value="CAD8460443.1"/>
    <property type="molecule type" value="Transcribed_RNA"/>
</dbReference>
<evidence type="ECO:0000256" key="2">
    <source>
        <dbReference type="ARBA" id="ARBA00022723"/>
    </source>
</evidence>
<proteinExistence type="inferred from homology"/>
<gene>
    <name evidence="7" type="ORF">LAMO00422_LOCUS19401</name>
</gene>
<dbReference type="GO" id="GO:0005737">
    <property type="term" value="C:cytoplasm"/>
    <property type="evidence" value="ECO:0007669"/>
    <property type="project" value="TreeGrafter"/>
</dbReference>
<feature type="domain" description="TauD/TfdA-like" evidence="6">
    <location>
        <begin position="70"/>
        <end position="338"/>
    </location>
</feature>
<protein>
    <recommendedName>
        <fullName evidence="6">TauD/TfdA-like domain-containing protein</fullName>
    </recommendedName>
</protein>
<dbReference type="AlphaFoldDB" id="A0A7S0DNF8"/>
<evidence type="ECO:0000256" key="1">
    <source>
        <dbReference type="ARBA" id="ARBA00005896"/>
    </source>
</evidence>
<dbReference type="GO" id="GO:0016706">
    <property type="term" value="F:2-oxoglutarate-dependent dioxygenase activity"/>
    <property type="evidence" value="ECO:0007669"/>
    <property type="project" value="TreeGrafter"/>
</dbReference>